<protein>
    <submittedName>
        <fullName evidence="1">Uncharacterized protein</fullName>
    </submittedName>
</protein>
<accession>A0A0V1DGT3</accession>
<organism evidence="1 2">
    <name type="scientific">Trichinella britovi</name>
    <name type="common">Parasitic roundworm</name>
    <dbReference type="NCBI Taxonomy" id="45882"/>
    <lineage>
        <taxon>Eukaryota</taxon>
        <taxon>Metazoa</taxon>
        <taxon>Ecdysozoa</taxon>
        <taxon>Nematoda</taxon>
        <taxon>Enoplea</taxon>
        <taxon>Dorylaimia</taxon>
        <taxon>Trichinellida</taxon>
        <taxon>Trichinellidae</taxon>
        <taxon>Trichinella</taxon>
    </lineage>
</organism>
<comment type="caution">
    <text evidence="1">The sequence shown here is derived from an EMBL/GenBank/DDBJ whole genome shotgun (WGS) entry which is preliminary data.</text>
</comment>
<evidence type="ECO:0000313" key="1">
    <source>
        <dbReference type="EMBL" id="KRY60322.1"/>
    </source>
</evidence>
<dbReference type="EMBL" id="JYDI01000006">
    <property type="protein sequence ID" value="KRY60322.1"/>
    <property type="molecule type" value="Genomic_DNA"/>
</dbReference>
<reference evidence="1 2" key="1">
    <citation type="submission" date="2015-01" db="EMBL/GenBank/DDBJ databases">
        <title>Evolution of Trichinella species and genotypes.</title>
        <authorList>
            <person name="Korhonen P.K."/>
            <person name="Edoardo P."/>
            <person name="Giuseppe L.R."/>
            <person name="Gasser R.B."/>
        </authorList>
    </citation>
    <scope>NUCLEOTIDE SEQUENCE [LARGE SCALE GENOMIC DNA]</scope>
    <source>
        <strain evidence="1">ISS120</strain>
    </source>
</reference>
<sequence>MVFLSNGNGGNDFFSLCKDPPGGAGGSASWSALVCQPSLCALSVSLSRRRLLVNILATLCLVHFRTTDFQVGRCSSP</sequence>
<evidence type="ECO:0000313" key="2">
    <source>
        <dbReference type="Proteomes" id="UP000054653"/>
    </source>
</evidence>
<dbReference type="Proteomes" id="UP000054653">
    <property type="component" value="Unassembled WGS sequence"/>
</dbReference>
<keyword evidence="2" id="KW-1185">Reference proteome</keyword>
<dbReference type="AlphaFoldDB" id="A0A0V1DGT3"/>
<proteinExistence type="predicted"/>
<gene>
    <name evidence="1" type="ORF">T03_10913</name>
</gene>
<name>A0A0V1DGT3_TRIBR</name>